<feature type="signal peptide" evidence="1">
    <location>
        <begin position="1"/>
        <end position="15"/>
    </location>
</feature>
<feature type="chain" id="PRO_5012045765" evidence="1">
    <location>
        <begin position="16"/>
        <end position="341"/>
    </location>
</feature>
<dbReference type="InterPro" id="IPR002921">
    <property type="entry name" value="Fungal_lipase-type"/>
</dbReference>
<keyword evidence="3" id="KW-0378">Hydrolase</keyword>
<organism evidence="3 4">
    <name type="scientific">Conidiobolus coronatus (strain ATCC 28846 / CBS 209.66 / NRRL 28638)</name>
    <name type="common">Delacroixia coronata</name>
    <dbReference type="NCBI Taxonomy" id="796925"/>
    <lineage>
        <taxon>Eukaryota</taxon>
        <taxon>Fungi</taxon>
        <taxon>Fungi incertae sedis</taxon>
        <taxon>Zoopagomycota</taxon>
        <taxon>Entomophthoromycotina</taxon>
        <taxon>Entomophthoromycetes</taxon>
        <taxon>Entomophthorales</taxon>
        <taxon>Ancylistaceae</taxon>
        <taxon>Conidiobolus</taxon>
    </lineage>
</organism>
<dbReference type="InterPro" id="IPR029058">
    <property type="entry name" value="AB_hydrolase_fold"/>
</dbReference>
<dbReference type="Gene3D" id="3.40.50.1820">
    <property type="entry name" value="alpha/beta hydrolase"/>
    <property type="match status" value="1"/>
</dbReference>
<accession>A0A137PA14</accession>
<dbReference type="GO" id="GO:0006629">
    <property type="term" value="P:lipid metabolic process"/>
    <property type="evidence" value="ECO:0007669"/>
    <property type="project" value="InterPro"/>
</dbReference>
<feature type="domain" description="Fungal lipase-type" evidence="2">
    <location>
        <begin position="145"/>
        <end position="279"/>
    </location>
</feature>
<evidence type="ECO:0000256" key="1">
    <source>
        <dbReference type="SAM" id="SignalP"/>
    </source>
</evidence>
<dbReference type="InterPro" id="IPR051218">
    <property type="entry name" value="Sec_MonoDiacylglyc_Lipase"/>
</dbReference>
<evidence type="ECO:0000313" key="4">
    <source>
        <dbReference type="Proteomes" id="UP000070444"/>
    </source>
</evidence>
<protein>
    <submittedName>
        <fullName evidence="3">Alpha/beta-hydrolase</fullName>
    </submittedName>
</protein>
<proteinExistence type="predicted"/>
<dbReference type="Pfam" id="PF01764">
    <property type="entry name" value="Lipase_3"/>
    <property type="match status" value="1"/>
</dbReference>
<keyword evidence="4" id="KW-1185">Reference proteome</keyword>
<keyword evidence="1" id="KW-0732">Signal</keyword>
<dbReference type="CDD" id="cd00519">
    <property type="entry name" value="Lipase_3"/>
    <property type="match status" value="1"/>
</dbReference>
<dbReference type="EMBL" id="KQ964466">
    <property type="protein sequence ID" value="KXN71804.1"/>
    <property type="molecule type" value="Genomic_DNA"/>
</dbReference>
<dbReference type="Proteomes" id="UP000070444">
    <property type="component" value="Unassembled WGS sequence"/>
</dbReference>
<dbReference type="PANTHER" id="PTHR45856">
    <property type="entry name" value="ALPHA/BETA-HYDROLASES SUPERFAMILY PROTEIN"/>
    <property type="match status" value="1"/>
</dbReference>
<dbReference type="AlphaFoldDB" id="A0A137PA14"/>
<dbReference type="SUPFAM" id="SSF53474">
    <property type="entry name" value="alpha/beta-Hydrolases"/>
    <property type="match status" value="1"/>
</dbReference>
<gene>
    <name evidence="3" type="ORF">CONCODRAFT_69522</name>
</gene>
<evidence type="ECO:0000259" key="2">
    <source>
        <dbReference type="Pfam" id="PF01764"/>
    </source>
</evidence>
<dbReference type="PANTHER" id="PTHR45856:SF25">
    <property type="entry name" value="FUNGAL LIPASE-LIKE DOMAIN-CONTAINING PROTEIN"/>
    <property type="match status" value="1"/>
</dbReference>
<reference evidence="3 4" key="1">
    <citation type="journal article" date="2015" name="Genome Biol. Evol.">
        <title>Phylogenomic analyses indicate that early fungi evolved digesting cell walls of algal ancestors of land plants.</title>
        <authorList>
            <person name="Chang Y."/>
            <person name="Wang S."/>
            <person name="Sekimoto S."/>
            <person name="Aerts A.L."/>
            <person name="Choi C."/>
            <person name="Clum A."/>
            <person name="LaButti K.M."/>
            <person name="Lindquist E.A."/>
            <person name="Yee Ngan C."/>
            <person name="Ohm R.A."/>
            <person name="Salamov A.A."/>
            <person name="Grigoriev I.V."/>
            <person name="Spatafora J.W."/>
            <person name="Berbee M.L."/>
        </authorList>
    </citation>
    <scope>NUCLEOTIDE SEQUENCE [LARGE SCALE GENOMIC DNA]</scope>
    <source>
        <strain evidence="3 4">NRRL 28638</strain>
    </source>
</reference>
<evidence type="ECO:0000313" key="3">
    <source>
        <dbReference type="EMBL" id="KXN71804.1"/>
    </source>
</evidence>
<sequence>MNLILLCLNLLPALAVYNNNTLEELVIPETERSLSTSLETKPQPKLFFDDLLEIPPTFIKDLISLSKSTPPVRLNKATTVQIPSIFDVKRHLNSAITSDCVFQHLANWQCSLFCTDYDVEEVFRNLYYGTLAVVGANHKTKEIIISHRGSINIQNWLRNLSYEPVQFPGAKEGALVHKGFLGVYNSNAAKVNEYLFKMIEKPKYKGYTVIFTGHSLGAAAATVQAVDLGPKLNEKKVPFKLFAYHSPRVGDKNFVDYAVALNFPIARYTMQGDLVNQLGPRQLKYVHLPGEFHTHKDERGDKVMTCSQEWDEDPNCAWSSRDNIDLLDHVRAFNQLINFLC</sequence>
<name>A0A137PA14_CONC2</name>
<dbReference type="OrthoDB" id="426718at2759"/>
<dbReference type="GO" id="GO:0016787">
    <property type="term" value="F:hydrolase activity"/>
    <property type="evidence" value="ECO:0007669"/>
    <property type="project" value="UniProtKB-KW"/>
</dbReference>